<dbReference type="AlphaFoldDB" id="A0A7S2IFU4"/>
<evidence type="ECO:0000256" key="1">
    <source>
        <dbReference type="SAM" id="MobiDB-lite"/>
    </source>
</evidence>
<name>A0A7S2IFU4_9EUKA</name>
<protein>
    <submittedName>
        <fullName evidence="2">Uncharacterized protein</fullName>
    </submittedName>
</protein>
<sequence length="113" mass="13194">MRLGRIDTHEAQCSIGKLSITRRRRRRQRSCRGCQRVLVRSLRCTFMKVQEGRSEGHELFDFEYRGGGRESNAPIRRDKECPYAPRASSKQLMNRTGHIESKPLRYTEAGLVR</sequence>
<gene>
    <name evidence="2" type="ORF">CBRE1094_LOCUS33652</name>
</gene>
<organism evidence="2">
    <name type="scientific">Haptolina brevifila</name>
    <dbReference type="NCBI Taxonomy" id="156173"/>
    <lineage>
        <taxon>Eukaryota</taxon>
        <taxon>Haptista</taxon>
        <taxon>Haptophyta</taxon>
        <taxon>Prymnesiophyceae</taxon>
        <taxon>Prymnesiales</taxon>
        <taxon>Prymnesiaceae</taxon>
        <taxon>Haptolina</taxon>
    </lineage>
</organism>
<dbReference type="EMBL" id="HBGU01061826">
    <property type="protein sequence ID" value="CAD9517979.1"/>
    <property type="molecule type" value="Transcribed_RNA"/>
</dbReference>
<reference evidence="2" key="1">
    <citation type="submission" date="2021-01" db="EMBL/GenBank/DDBJ databases">
        <authorList>
            <person name="Corre E."/>
            <person name="Pelletier E."/>
            <person name="Niang G."/>
            <person name="Scheremetjew M."/>
            <person name="Finn R."/>
            <person name="Kale V."/>
            <person name="Holt S."/>
            <person name="Cochrane G."/>
            <person name="Meng A."/>
            <person name="Brown T."/>
            <person name="Cohen L."/>
        </authorList>
    </citation>
    <scope>NUCLEOTIDE SEQUENCE</scope>
    <source>
        <strain evidence="2">UTEX LB 985</strain>
    </source>
</reference>
<feature type="region of interest" description="Disordered" evidence="1">
    <location>
        <begin position="66"/>
        <end position="113"/>
    </location>
</feature>
<evidence type="ECO:0000313" key="2">
    <source>
        <dbReference type="EMBL" id="CAD9517979.1"/>
    </source>
</evidence>
<proteinExistence type="predicted"/>
<accession>A0A7S2IFU4</accession>